<dbReference type="PANTHER" id="PTHR11527">
    <property type="entry name" value="HEAT-SHOCK PROTEIN 20 FAMILY MEMBER"/>
    <property type="match status" value="1"/>
</dbReference>
<evidence type="ECO:0000313" key="5">
    <source>
        <dbReference type="Proteomes" id="UP000234857"/>
    </source>
</evidence>
<comment type="similarity">
    <text evidence="1 2">Belongs to the small heat shock protein (HSP20) family.</text>
</comment>
<proteinExistence type="inferred from homology"/>
<dbReference type="InterPro" id="IPR031107">
    <property type="entry name" value="Small_HSP"/>
</dbReference>
<evidence type="ECO:0000313" key="4">
    <source>
        <dbReference type="EMBL" id="PLX18677.1"/>
    </source>
</evidence>
<dbReference type="Pfam" id="PF00011">
    <property type="entry name" value="HSP20"/>
    <property type="match status" value="1"/>
</dbReference>
<evidence type="ECO:0000259" key="3">
    <source>
        <dbReference type="PROSITE" id="PS01031"/>
    </source>
</evidence>
<sequence length="143" mass="16786">MRLEKWNPVKEFNELTNFVGDMLNEGRVFIQPGNIRTTLACDIYENENKVVLETELPGVEKSYIDISLQEGILTIQAEKRWEEDENKKYLSRERKYGQFKRTFQVAEGITEEMIEAHLENGILTLTLEKPAEKEKEVKKIHIK</sequence>
<accession>A0A2N5ZJ01</accession>
<dbReference type="InterPro" id="IPR002068">
    <property type="entry name" value="A-crystallin/Hsp20_dom"/>
</dbReference>
<dbReference type="EMBL" id="PKTG01000054">
    <property type="protein sequence ID" value="PLX18677.1"/>
    <property type="molecule type" value="Genomic_DNA"/>
</dbReference>
<gene>
    <name evidence="4" type="ORF">C0601_04035</name>
</gene>
<evidence type="ECO:0000256" key="2">
    <source>
        <dbReference type="RuleBase" id="RU003616"/>
    </source>
</evidence>
<name>A0A2N5ZJ01_MUIH1</name>
<organism evidence="4 5">
    <name type="scientific">Muiribacterium halophilum</name>
    <dbReference type="NCBI Taxonomy" id="2053465"/>
    <lineage>
        <taxon>Bacteria</taxon>
        <taxon>Candidatus Muiribacteriota</taxon>
        <taxon>Candidatus Muiribacteriia</taxon>
        <taxon>Candidatus Muiribacteriales</taxon>
        <taxon>Candidatus Muiribacteriaceae</taxon>
        <taxon>Candidatus Muiribacterium</taxon>
    </lineage>
</organism>
<dbReference type="Gene3D" id="2.60.40.790">
    <property type="match status" value="1"/>
</dbReference>
<dbReference type="InterPro" id="IPR008978">
    <property type="entry name" value="HSP20-like_chaperone"/>
</dbReference>
<dbReference type="AlphaFoldDB" id="A0A2N5ZJ01"/>
<protein>
    <recommendedName>
        <fullName evidence="3">SHSP domain-containing protein</fullName>
    </recommendedName>
</protein>
<dbReference type="PROSITE" id="PS01031">
    <property type="entry name" value="SHSP"/>
    <property type="match status" value="1"/>
</dbReference>
<dbReference type="CDD" id="cd06464">
    <property type="entry name" value="ACD_sHsps-like"/>
    <property type="match status" value="1"/>
</dbReference>
<comment type="caution">
    <text evidence="4">The sequence shown here is derived from an EMBL/GenBank/DDBJ whole genome shotgun (WGS) entry which is preliminary data.</text>
</comment>
<dbReference type="Proteomes" id="UP000234857">
    <property type="component" value="Unassembled WGS sequence"/>
</dbReference>
<dbReference type="SUPFAM" id="SSF49764">
    <property type="entry name" value="HSP20-like chaperones"/>
    <property type="match status" value="1"/>
</dbReference>
<feature type="domain" description="SHSP" evidence="3">
    <location>
        <begin position="30"/>
        <end position="143"/>
    </location>
</feature>
<reference evidence="4 5" key="1">
    <citation type="submission" date="2017-11" db="EMBL/GenBank/DDBJ databases">
        <title>Genome-resolved metagenomics identifies genetic mobility, metabolic interactions, and unexpected diversity in perchlorate-reducing communities.</title>
        <authorList>
            <person name="Barnum T.P."/>
            <person name="Figueroa I.A."/>
            <person name="Carlstrom C.I."/>
            <person name="Lucas L.N."/>
            <person name="Engelbrektson A.L."/>
            <person name="Coates J.D."/>
        </authorList>
    </citation>
    <scope>NUCLEOTIDE SEQUENCE [LARGE SCALE GENOMIC DNA]</scope>
    <source>
        <strain evidence="4">BM706</strain>
    </source>
</reference>
<evidence type="ECO:0000256" key="1">
    <source>
        <dbReference type="PROSITE-ProRule" id="PRU00285"/>
    </source>
</evidence>